<feature type="compositionally biased region" description="Gly residues" evidence="1">
    <location>
        <begin position="410"/>
        <end position="419"/>
    </location>
</feature>
<accession>A0AA39GT82</accession>
<dbReference type="AlphaFoldDB" id="A0AA39GT82"/>
<organism evidence="3 4">
    <name type="scientific">Sarocladium strictum</name>
    <name type="common">Black bundle disease fungus</name>
    <name type="synonym">Acremonium strictum</name>
    <dbReference type="NCBI Taxonomy" id="5046"/>
    <lineage>
        <taxon>Eukaryota</taxon>
        <taxon>Fungi</taxon>
        <taxon>Dikarya</taxon>
        <taxon>Ascomycota</taxon>
        <taxon>Pezizomycotina</taxon>
        <taxon>Sordariomycetes</taxon>
        <taxon>Hypocreomycetidae</taxon>
        <taxon>Hypocreales</taxon>
        <taxon>Sarocladiaceae</taxon>
        <taxon>Sarocladium</taxon>
    </lineage>
</organism>
<feature type="transmembrane region" description="Helical" evidence="2">
    <location>
        <begin position="66"/>
        <end position="87"/>
    </location>
</feature>
<gene>
    <name evidence="3" type="ORF">NLU13_2239</name>
</gene>
<dbReference type="PANTHER" id="PTHR40018:SF1">
    <property type="entry name" value="[PSI+] INDUCTION PROTEIN 2"/>
    <property type="match status" value="1"/>
</dbReference>
<feature type="compositionally biased region" description="Polar residues" evidence="1">
    <location>
        <begin position="564"/>
        <end position="577"/>
    </location>
</feature>
<keyword evidence="2" id="KW-0812">Transmembrane</keyword>
<reference evidence="3" key="1">
    <citation type="submission" date="2022-10" db="EMBL/GenBank/DDBJ databases">
        <title>Determination and structural analysis of whole genome sequence of Sarocladium strictum F4-1.</title>
        <authorList>
            <person name="Hu L."/>
            <person name="Jiang Y."/>
        </authorList>
    </citation>
    <scope>NUCLEOTIDE SEQUENCE</scope>
    <source>
        <strain evidence="3">F4-1</strain>
    </source>
</reference>
<feature type="compositionally biased region" description="Low complexity" evidence="1">
    <location>
        <begin position="526"/>
        <end position="536"/>
    </location>
</feature>
<dbReference type="PANTHER" id="PTHR40018">
    <property type="entry name" value="[PSI+] INDUCTION PROTEIN 2"/>
    <property type="match status" value="1"/>
</dbReference>
<keyword evidence="4" id="KW-1185">Reference proteome</keyword>
<feature type="region of interest" description="Disordered" evidence="1">
    <location>
        <begin position="199"/>
        <end position="589"/>
    </location>
</feature>
<dbReference type="EMBL" id="JAPDFR010000001">
    <property type="protein sequence ID" value="KAK0392744.1"/>
    <property type="molecule type" value="Genomic_DNA"/>
</dbReference>
<comment type="caution">
    <text evidence="3">The sequence shown here is derived from an EMBL/GenBank/DDBJ whole genome shotgun (WGS) entry which is preliminary data.</text>
</comment>
<protein>
    <recommendedName>
        <fullName evidence="5">Fibroin-3 related protein</fullName>
    </recommendedName>
</protein>
<evidence type="ECO:0000256" key="1">
    <source>
        <dbReference type="SAM" id="MobiDB-lite"/>
    </source>
</evidence>
<evidence type="ECO:0000313" key="4">
    <source>
        <dbReference type="Proteomes" id="UP001175261"/>
    </source>
</evidence>
<keyword evidence="2" id="KW-0472">Membrane</keyword>
<name>A0AA39GT82_SARSR</name>
<evidence type="ECO:0000313" key="3">
    <source>
        <dbReference type="EMBL" id="KAK0392744.1"/>
    </source>
</evidence>
<dbReference type="InterPro" id="IPR037504">
    <property type="entry name" value="PSI_induc_2"/>
</dbReference>
<dbReference type="GO" id="GO:0005886">
    <property type="term" value="C:plasma membrane"/>
    <property type="evidence" value="ECO:0007669"/>
    <property type="project" value="TreeGrafter"/>
</dbReference>
<feature type="compositionally biased region" description="Gly residues" evidence="1">
    <location>
        <begin position="393"/>
        <end position="402"/>
    </location>
</feature>
<proteinExistence type="predicted"/>
<dbReference type="Proteomes" id="UP001175261">
    <property type="component" value="Unassembled WGS sequence"/>
</dbReference>
<evidence type="ECO:0000256" key="2">
    <source>
        <dbReference type="SAM" id="Phobius"/>
    </source>
</evidence>
<feature type="compositionally biased region" description="Pro residues" evidence="1">
    <location>
        <begin position="233"/>
        <end position="245"/>
    </location>
</feature>
<feature type="compositionally biased region" description="Polar residues" evidence="1">
    <location>
        <begin position="325"/>
        <end position="335"/>
    </location>
</feature>
<feature type="compositionally biased region" description="Low complexity" evidence="1">
    <location>
        <begin position="486"/>
        <end position="498"/>
    </location>
</feature>
<dbReference type="GO" id="GO:0005935">
    <property type="term" value="C:cellular bud neck"/>
    <property type="evidence" value="ECO:0007669"/>
    <property type="project" value="TreeGrafter"/>
</dbReference>
<sequence length="589" mass="62693">MPSIDVAMARSLRPSMWVAVRDALARHIANDLARRNIVDDTRGKVTDIQTALSSWDNCMAASFCKWPVIAIIVVGSLIILSIVVCIVRCCCCGMSCCCSCFSCLKCCGNCCGCCDAPGQKKHKYLDDPYSGPSNHGYQPHGPMQAPFHSGPPPRSVAAAPAPPQYAEFDVSKKRGEDALPEMPSWEGASSKKVMEEDALEMEPLKKSPAPNPQSNPPLASVPGNGNGSTSPMPQAPRSPYGPPQGGPMGGPMGGPAGYMPAPNQARDPYAHDPYAPHSPSFANATPDHADDGYGLDQPYDSVDGATVAAAAVPNRHSPPRDRNGYGQQRPVNQSFADMPEMPADQVGLHGYGQQMNGPAQGSAPVPQGYGMRRQDTGESYQGPEGYGMRRQGTGDGRMGPDGYGMRRQGTGEGRPGPDGYGMRRQGTGDGRPGPESYGMRRQDTGEGRMGGPVPYGMDPRARQSPGPRQSPNPRRTPGPQDNPYNQSPRGSPGPQRSPAYGGQPVFSPPQDHYAQNYQQQPPPQEPQELPASSEPQAPIAHGRPLGETPPQSPIVNNAGFDFNSGYSRPVGQSSPTSDGYPGYKPYQRA</sequence>
<keyword evidence="2" id="KW-1133">Transmembrane helix</keyword>
<feature type="region of interest" description="Disordered" evidence="1">
    <location>
        <begin position="135"/>
        <end position="164"/>
    </location>
</feature>
<evidence type="ECO:0008006" key="5">
    <source>
        <dbReference type="Google" id="ProtNLM"/>
    </source>
</evidence>
<feature type="compositionally biased region" description="Gly residues" evidence="1">
    <location>
        <begin position="246"/>
        <end position="256"/>
    </location>
</feature>